<name>A0A8J2RSF5_9CRUS</name>
<dbReference type="Proteomes" id="UP000789390">
    <property type="component" value="Unassembled WGS sequence"/>
</dbReference>
<organism evidence="1 2">
    <name type="scientific">Daphnia galeata</name>
    <dbReference type="NCBI Taxonomy" id="27404"/>
    <lineage>
        <taxon>Eukaryota</taxon>
        <taxon>Metazoa</taxon>
        <taxon>Ecdysozoa</taxon>
        <taxon>Arthropoda</taxon>
        <taxon>Crustacea</taxon>
        <taxon>Branchiopoda</taxon>
        <taxon>Diplostraca</taxon>
        <taxon>Cladocera</taxon>
        <taxon>Anomopoda</taxon>
        <taxon>Daphniidae</taxon>
        <taxon>Daphnia</taxon>
    </lineage>
</organism>
<reference evidence="1" key="1">
    <citation type="submission" date="2021-11" db="EMBL/GenBank/DDBJ databases">
        <authorList>
            <person name="Schell T."/>
        </authorList>
    </citation>
    <scope>NUCLEOTIDE SEQUENCE</scope>
    <source>
        <strain evidence="1">M5</strain>
    </source>
</reference>
<accession>A0A8J2RSF5</accession>
<evidence type="ECO:0000313" key="1">
    <source>
        <dbReference type="EMBL" id="CAH0109904.1"/>
    </source>
</evidence>
<keyword evidence="2" id="KW-1185">Reference proteome</keyword>
<sequence>MVRRADDGTNTYSQVFSVVDGITSLALKDDKWQWRIRFLLKCSNSTHRSSGRIILTNRQRSVNPQKKPNRISHTARYETILVPTMLKSIVMTILLSWTRSVGLPPQCTDGERPMALSFCHTDLHATADELLATLREKVMDEEQFARGIVLQTAKGSTLKATCQERSTAAEPIGEGLGELVYLDRHAVSCTEPFEFLNGFHFVRTGENSDEAFYRYTCCHFTI</sequence>
<dbReference type="EMBL" id="CAKKLH010000296">
    <property type="protein sequence ID" value="CAH0109904.1"/>
    <property type="molecule type" value="Genomic_DNA"/>
</dbReference>
<evidence type="ECO:0000313" key="2">
    <source>
        <dbReference type="Proteomes" id="UP000789390"/>
    </source>
</evidence>
<gene>
    <name evidence="1" type="ORF">DGAL_LOCUS13394</name>
</gene>
<proteinExistence type="predicted"/>
<dbReference type="AlphaFoldDB" id="A0A8J2RSF5"/>
<protein>
    <submittedName>
        <fullName evidence="1">Uncharacterized protein</fullName>
    </submittedName>
</protein>
<comment type="caution">
    <text evidence="1">The sequence shown here is derived from an EMBL/GenBank/DDBJ whole genome shotgun (WGS) entry which is preliminary data.</text>
</comment>